<evidence type="ECO:0008006" key="3">
    <source>
        <dbReference type="Google" id="ProtNLM"/>
    </source>
</evidence>
<proteinExistence type="predicted"/>
<sequence>MARTIQQIQQEILTAKNNEPALSELNSTSKTAIWRLWVYITAFVIHTLEKLFDQHRKEIDEKIRTQKVFSLPWYRMMALRFQYGDGFALAYEQDYYDNTGKTEDEIEASKIVKYAAINEVEGVLVLKIATEQGGELQRITDEQEESFTYYINRIKAAGVEIRVINSEPDLLSIHMKVLYNPLILKKDGTLIQDPTEKPVENAIRKYLKNLPFNGELVLAHLTDAVQQAEGVEVPHLSLVQTKWVDSPAFENVEIKVVPKSGYFKITNFNISYEPNI</sequence>
<evidence type="ECO:0000313" key="1">
    <source>
        <dbReference type="EMBL" id="SUV53120.1"/>
    </source>
</evidence>
<reference evidence="1 2" key="1">
    <citation type="submission" date="2018-06" db="EMBL/GenBank/DDBJ databases">
        <authorList>
            <consortium name="Pathogen Informatics"/>
            <person name="Doyle S."/>
        </authorList>
    </citation>
    <scope>NUCLEOTIDE SEQUENCE [LARGE SCALE GENOMIC DNA]</scope>
    <source>
        <strain evidence="1 2">NCTC11661</strain>
    </source>
</reference>
<dbReference type="Proteomes" id="UP000255515">
    <property type="component" value="Unassembled WGS sequence"/>
</dbReference>
<name>A0A380ZZW6_9FLAO</name>
<gene>
    <name evidence="1" type="ORF">NCTC11661_02267</name>
</gene>
<accession>A0A380ZZW6</accession>
<dbReference type="EMBL" id="UFTJ01000005">
    <property type="protein sequence ID" value="SUV53120.1"/>
    <property type="molecule type" value="Genomic_DNA"/>
</dbReference>
<protein>
    <recommendedName>
        <fullName evidence="3">Nucleotidyltransferase</fullName>
    </recommendedName>
</protein>
<evidence type="ECO:0000313" key="2">
    <source>
        <dbReference type="Proteomes" id="UP000255515"/>
    </source>
</evidence>
<dbReference type="RefSeq" id="WP_002688571.1">
    <property type="nucleotide sequence ID" value="NZ_UFTJ01000005.1"/>
</dbReference>
<dbReference type="AlphaFoldDB" id="A0A380ZZW6"/>
<organism evidence="1 2">
    <name type="scientific">Bergeyella zoohelcum</name>
    <dbReference type="NCBI Taxonomy" id="1015"/>
    <lineage>
        <taxon>Bacteria</taxon>
        <taxon>Pseudomonadati</taxon>
        <taxon>Bacteroidota</taxon>
        <taxon>Flavobacteriia</taxon>
        <taxon>Flavobacteriales</taxon>
        <taxon>Weeksellaceae</taxon>
        <taxon>Bergeyella</taxon>
    </lineage>
</organism>